<protein>
    <submittedName>
        <fullName evidence="2">NR LBD domain-containing protein</fullName>
    </submittedName>
</protein>
<evidence type="ECO:0000313" key="2">
    <source>
        <dbReference type="WBParaSite" id="PS1159_v2.g17497.t2"/>
    </source>
</evidence>
<sequence>MTTFFPHLYEYCRVISLLEENNFRKSGDEIQKRGRKRFPNVSYGCPQETKITKCFLTFNQDNESKDIGFLKYLEIKAENLRESTYNPLKFYNVTIETILKTRTELSNINKYEKPLNWPLSYEQLMQTKSLEIKHWIVIDAILCIEIAKTLPFFCKLSVQDQQTLLRTTTLLNTCLTEAYYSYVASSDVLIFPDGFAPTMSPAFLTSHNDFFIGVVEPLKRIKMTKEEYILLKTIIFCSSKSDEISVEGKEILEKEFHRYSRLLLNYIQAKYGNAPGAVRYSQILSVMEAMIYFSQKRKRILCLF</sequence>
<dbReference type="WBParaSite" id="PS1159_v2.g17497.t2">
    <property type="protein sequence ID" value="PS1159_v2.g17497.t2"/>
    <property type="gene ID" value="PS1159_v2.g17497"/>
</dbReference>
<name>A0AC35FHI9_9BILA</name>
<accession>A0AC35FHI9</accession>
<proteinExistence type="predicted"/>
<dbReference type="Proteomes" id="UP000887580">
    <property type="component" value="Unplaced"/>
</dbReference>
<reference evidence="2" key="1">
    <citation type="submission" date="2022-11" db="UniProtKB">
        <authorList>
            <consortium name="WormBaseParasite"/>
        </authorList>
    </citation>
    <scope>IDENTIFICATION</scope>
</reference>
<organism evidence="1 2">
    <name type="scientific">Panagrolaimus sp. PS1159</name>
    <dbReference type="NCBI Taxonomy" id="55785"/>
    <lineage>
        <taxon>Eukaryota</taxon>
        <taxon>Metazoa</taxon>
        <taxon>Ecdysozoa</taxon>
        <taxon>Nematoda</taxon>
        <taxon>Chromadorea</taxon>
        <taxon>Rhabditida</taxon>
        <taxon>Tylenchina</taxon>
        <taxon>Panagrolaimomorpha</taxon>
        <taxon>Panagrolaimoidea</taxon>
        <taxon>Panagrolaimidae</taxon>
        <taxon>Panagrolaimus</taxon>
    </lineage>
</organism>
<evidence type="ECO:0000313" key="1">
    <source>
        <dbReference type="Proteomes" id="UP000887580"/>
    </source>
</evidence>